<dbReference type="AlphaFoldDB" id="A0A0C3I4J9"/>
<feature type="chain" id="PRO_5002165568" evidence="1">
    <location>
        <begin position="19"/>
        <end position="162"/>
    </location>
</feature>
<gene>
    <name evidence="2" type="ORF">SU60_20345</name>
</gene>
<organism evidence="2 3">
    <name type="scientific">Vibrio mytili</name>
    <dbReference type="NCBI Taxonomy" id="50718"/>
    <lineage>
        <taxon>Bacteria</taxon>
        <taxon>Pseudomonadati</taxon>
        <taxon>Pseudomonadota</taxon>
        <taxon>Gammaproteobacteria</taxon>
        <taxon>Vibrionales</taxon>
        <taxon>Vibrionaceae</taxon>
        <taxon>Vibrio</taxon>
    </lineage>
</organism>
<dbReference type="RefSeq" id="WP_041157127.1">
    <property type="nucleotide sequence ID" value="NZ_CBCRVP010000042.1"/>
</dbReference>
<reference evidence="2 3" key="1">
    <citation type="submission" date="2015-01" db="EMBL/GenBank/DDBJ databases">
        <title>Draft genome of Vibrio mytili type strain CAIM 528.</title>
        <authorList>
            <person name="Gonzalez-Castillo A."/>
            <person name="Gomez-Gil B."/>
            <person name="Enciso-Ibarra J."/>
        </authorList>
    </citation>
    <scope>NUCLEOTIDE SEQUENCE [LARGE SCALE GENOMIC DNA]</scope>
    <source>
        <strain evidence="2 3">CAIM 528</strain>
    </source>
</reference>
<protein>
    <submittedName>
        <fullName evidence="2">Uncharacterized protein</fullName>
    </submittedName>
</protein>
<comment type="caution">
    <text evidence="2">The sequence shown here is derived from an EMBL/GenBank/DDBJ whole genome shotgun (WGS) entry which is preliminary data.</text>
</comment>
<proteinExistence type="predicted"/>
<dbReference type="Proteomes" id="UP000031977">
    <property type="component" value="Unassembled WGS sequence"/>
</dbReference>
<keyword evidence="1" id="KW-0732">Signal</keyword>
<feature type="signal peptide" evidence="1">
    <location>
        <begin position="1"/>
        <end position="18"/>
    </location>
</feature>
<keyword evidence="3" id="KW-1185">Reference proteome</keyword>
<evidence type="ECO:0000313" key="3">
    <source>
        <dbReference type="Proteomes" id="UP000031977"/>
    </source>
</evidence>
<sequence length="162" mass="18357">MKRFLTSLLFIYAFTANADFYDKNQNMEEGWALLLGTPMAVSQAPLLPEGIILTSIQKVEDYPSVILSTYKECSKPKEYDFYKAKIGSTWVNMIAVCTHDNRVKIGARTQKGADFIVQQLVKSKDPIVLELEASYSTVEISIPATNFKQALEYFEQRELNAL</sequence>
<evidence type="ECO:0000256" key="1">
    <source>
        <dbReference type="SAM" id="SignalP"/>
    </source>
</evidence>
<dbReference type="EMBL" id="JXOK01000087">
    <property type="protein sequence ID" value="KIN09262.1"/>
    <property type="molecule type" value="Genomic_DNA"/>
</dbReference>
<evidence type="ECO:0000313" key="2">
    <source>
        <dbReference type="EMBL" id="KIN09262.1"/>
    </source>
</evidence>
<name>A0A0C3I4J9_9VIBR</name>
<accession>A0A0C3I4J9</accession>